<comment type="caution">
    <text evidence="2">The sequence shown here is derived from an EMBL/GenBank/DDBJ whole genome shotgun (WGS) entry which is preliminary data.</text>
</comment>
<accession>A0ABD2Q0R6</accession>
<evidence type="ECO:0000256" key="1">
    <source>
        <dbReference type="SAM" id="MobiDB-lite"/>
    </source>
</evidence>
<dbReference type="EMBL" id="JBJKFK010001382">
    <property type="protein sequence ID" value="KAL3313235.1"/>
    <property type="molecule type" value="Genomic_DNA"/>
</dbReference>
<protein>
    <submittedName>
        <fullName evidence="2">Uncharacterized protein</fullName>
    </submittedName>
</protein>
<feature type="compositionally biased region" description="Acidic residues" evidence="1">
    <location>
        <begin position="69"/>
        <end position="80"/>
    </location>
</feature>
<evidence type="ECO:0000313" key="3">
    <source>
        <dbReference type="Proteomes" id="UP001626550"/>
    </source>
</evidence>
<organism evidence="2 3">
    <name type="scientific">Cichlidogyrus casuarinus</name>
    <dbReference type="NCBI Taxonomy" id="1844966"/>
    <lineage>
        <taxon>Eukaryota</taxon>
        <taxon>Metazoa</taxon>
        <taxon>Spiralia</taxon>
        <taxon>Lophotrochozoa</taxon>
        <taxon>Platyhelminthes</taxon>
        <taxon>Monogenea</taxon>
        <taxon>Monopisthocotylea</taxon>
        <taxon>Dactylogyridea</taxon>
        <taxon>Ancyrocephalidae</taxon>
        <taxon>Cichlidogyrus</taxon>
    </lineage>
</organism>
<keyword evidence="3" id="KW-1185">Reference proteome</keyword>
<evidence type="ECO:0000313" key="2">
    <source>
        <dbReference type="EMBL" id="KAL3313235.1"/>
    </source>
</evidence>
<dbReference type="AlphaFoldDB" id="A0ABD2Q0R6"/>
<dbReference type="Proteomes" id="UP001626550">
    <property type="component" value="Unassembled WGS sequence"/>
</dbReference>
<feature type="region of interest" description="Disordered" evidence="1">
    <location>
        <begin position="66"/>
        <end position="100"/>
    </location>
</feature>
<gene>
    <name evidence="2" type="ORF">Ciccas_008163</name>
</gene>
<name>A0ABD2Q0R6_9PLAT</name>
<sequence length="100" mass="11094">MVPSSSFQEPHVLIVAELAGIQFKSDTEAEDTDEPTSNIKFLQMVPDDVTKIPRIENLLMDGLTRYPDPEDDCVSIEEEPNGNGNGFDSDSNFADDNEMN</sequence>
<reference evidence="2 3" key="1">
    <citation type="submission" date="2024-11" db="EMBL/GenBank/DDBJ databases">
        <title>Adaptive evolution of stress response genes in parasites aligns with host niche diversity.</title>
        <authorList>
            <person name="Hahn C."/>
            <person name="Resl P."/>
        </authorList>
    </citation>
    <scope>NUCLEOTIDE SEQUENCE [LARGE SCALE GENOMIC DNA]</scope>
    <source>
        <strain evidence="2">EGGRZ-B1_66</strain>
        <tissue evidence="2">Body</tissue>
    </source>
</reference>
<proteinExistence type="predicted"/>